<evidence type="ECO:0000313" key="2">
    <source>
        <dbReference type="Proteomes" id="UP000525686"/>
    </source>
</evidence>
<dbReference type="AlphaFoldDB" id="A0A7W3WQF5"/>
<name>A0A7W3WQF5_9ACTN</name>
<comment type="caution">
    <text evidence="1">The sequence shown here is derived from an EMBL/GenBank/DDBJ whole genome shotgun (WGS) entry which is preliminary data.</text>
</comment>
<dbReference type="Proteomes" id="UP000525686">
    <property type="component" value="Unassembled WGS sequence"/>
</dbReference>
<accession>A0A7W3WQF5</accession>
<protein>
    <submittedName>
        <fullName evidence="1">Uncharacterized protein</fullName>
    </submittedName>
</protein>
<reference evidence="2" key="1">
    <citation type="submission" date="2020-05" db="EMBL/GenBank/DDBJ databases">
        <title>Classification of alakaliphilic streptomycetes isolated from an alkaline soil next to Lonar Crater, India and a proposal for the recognition of Streptomyces alkaliterrae sp. nov.</title>
        <authorList>
            <person name="Golinska P."/>
        </authorList>
    </citation>
    <scope>NUCLEOTIDE SEQUENCE [LARGE SCALE GENOMIC DNA]</scope>
    <source>
        <strain evidence="2">OF3</strain>
    </source>
</reference>
<organism evidence="1 2">
    <name type="scientific">Streptomyces alkaliterrae</name>
    <dbReference type="NCBI Taxonomy" id="2213162"/>
    <lineage>
        <taxon>Bacteria</taxon>
        <taxon>Bacillati</taxon>
        <taxon>Actinomycetota</taxon>
        <taxon>Actinomycetes</taxon>
        <taxon>Kitasatosporales</taxon>
        <taxon>Streptomycetaceae</taxon>
        <taxon>Streptomyces</taxon>
    </lineage>
</organism>
<dbReference type="EMBL" id="JABJWZ010000385">
    <property type="protein sequence ID" value="MBB1256544.1"/>
    <property type="molecule type" value="Genomic_DNA"/>
</dbReference>
<evidence type="ECO:0000313" key="1">
    <source>
        <dbReference type="EMBL" id="MBB1256544.1"/>
    </source>
</evidence>
<proteinExistence type="predicted"/>
<dbReference type="RefSeq" id="WP_181355503.1">
    <property type="nucleotide sequence ID" value="NZ_JABJWZ010000385.1"/>
</dbReference>
<gene>
    <name evidence="1" type="ORF">H3146_24805</name>
</gene>
<sequence length="102" mass="11824">MINIGRWVARRRAGRVAVAVLLANELEQGDLRERIMKCLADRDADPVIRKAVDRELRRFRRTADRGMKLAQLSELVDAEKHGTTPFFELIELADKRAERLLR</sequence>